<evidence type="ECO:0000256" key="1">
    <source>
        <dbReference type="SAM" id="MobiDB-lite"/>
    </source>
</evidence>
<organism evidence="2 3">
    <name type="scientific">Streptomyces himastatinicus ATCC 53653</name>
    <dbReference type="NCBI Taxonomy" id="457427"/>
    <lineage>
        <taxon>Bacteria</taxon>
        <taxon>Bacillati</taxon>
        <taxon>Actinomycetota</taxon>
        <taxon>Actinomycetes</taxon>
        <taxon>Kitasatosporales</taxon>
        <taxon>Streptomycetaceae</taxon>
        <taxon>Streptomyces</taxon>
        <taxon>Streptomyces violaceusniger group</taxon>
    </lineage>
</organism>
<evidence type="ECO:0000313" key="3">
    <source>
        <dbReference type="Proteomes" id="UP000003963"/>
    </source>
</evidence>
<dbReference type="InterPro" id="IPR036866">
    <property type="entry name" value="RibonucZ/Hydroxyglut_hydro"/>
</dbReference>
<gene>
    <name evidence="2" type="ORF">SSOG_07194</name>
</gene>
<reference evidence="2 3" key="1">
    <citation type="submission" date="2009-02" db="EMBL/GenBank/DDBJ databases">
        <title>Annotation of Streptomyces hygroscopicus strain ATCC 53653.</title>
        <authorList>
            <consortium name="The Broad Institute Genome Sequencing Platform"/>
            <consortium name="Broad Institute Microbial Sequencing Center"/>
            <person name="Fischbach M."/>
            <person name="Godfrey P."/>
            <person name="Ward D."/>
            <person name="Young S."/>
            <person name="Zeng Q."/>
            <person name="Koehrsen M."/>
            <person name="Alvarado L."/>
            <person name="Berlin A.M."/>
            <person name="Bochicchio J."/>
            <person name="Borenstein D."/>
            <person name="Chapman S.B."/>
            <person name="Chen Z."/>
            <person name="Engels R."/>
            <person name="Freedman E."/>
            <person name="Gellesch M."/>
            <person name="Goldberg J."/>
            <person name="Griggs A."/>
            <person name="Gujja S."/>
            <person name="Heilman E.R."/>
            <person name="Heiman D.I."/>
            <person name="Hepburn T.A."/>
            <person name="Howarth C."/>
            <person name="Jen D."/>
            <person name="Larson L."/>
            <person name="Lewis B."/>
            <person name="Mehta T."/>
            <person name="Park D."/>
            <person name="Pearson M."/>
            <person name="Richards J."/>
            <person name="Roberts A."/>
            <person name="Saif S."/>
            <person name="Shea T.D."/>
            <person name="Shenoy N."/>
            <person name="Sisk P."/>
            <person name="Stolte C."/>
            <person name="Sykes S.N."/>
            <person name="Thomson T."/>
            <person name="Walk T."/>
            <person name="White J."/>
            <person name="Yandava C."/>
            <person name="Straight P."/>
            <person name="Clardy J."/>
            <person name="Hung D."/>
            <person name="Kolter R."/>
            <person name="Mekalanos J."/>
            <person name="Walker S."/>
            <person name="Walsh C.T."/>
            <person name="Wieland-Brown L.C."/>
            <person name="Haas B."/>
            <person name="Nusbaum C."/>
            <person name="Birren B."/>
        </authorList>
    </citation>
    <scope>NUCLEOTIDE SEQUENCE [LARGE SCALE GENOMIC DNA]</scope>
    <source>
        <strain evidence="2 3">ATCC 53653</strain>
    </source>
</reference>
<keyword evidence="3" id="KW-1185">Reference proteome</keyword>
<dbReference type="Gene3D" id="3.60.15.10">
    <property type="entry name" value="Ribonuclease Z/Hydroxyacylglutathione hydrolase-like"/>
    <property type="match status" value="1"/>
</dbReference>
<name>D9WH00_9ACTN</name>
<evidence type="ECO:0008006" key="4">
    <source>
        <dbReference type="Google" id="ProtNLM"/>
    </source>
</evidence>
<protein>
    <recommendedName>
        <fullName evidence="4">Metallo-beta-lactamase domain-containing protein</fullName>
    </recommendedName>
</protein>
<dbReference type="STRING" id="457427.SSOG_07194"/>
<feature type="compositionally biased region" description="Polar residues" evidence="1">
    <location>
        <begin position="130"/>
        <end position="139"/>
    </location>
</feature>
<dbReference type="Proteomes" id="UP000003963">
    <property type="component" value="Unassembled WGS sequence"/>
</dbReference>
<feature type="compositionally biased region" description="Basic residues" evidence="1">
    <location>
        <begin position="150"/>
        <end position="170"/>
    </location>
</feature>
<dbReference type="EMBL" id="GG657754">
    <property type="protein sequence ID" value="EFL27480.1"/>
    <property type="molecule type" value="Genomic_DNA"/>
</dbReference>
<proteinExistence type="predicted"/>
<dbReference type="SUPFAM" id="SSF56281">
    <property type="entry name" value="Metallo-hydrolase/oxidoreductase"/>
    <property type="match status" value="1"/>
</dbReference>
<accession>D9WH00</accession>
<dbReference type="AlphaFoldDB" id="D9WH00"/>
<sequence>MTPPPDGAADFLFVGNATLLIRYGTLTLLTDPNFRHRGQYVYLGKGLVSRRLTESALAVEDIPSDLDAVVLSHLHGTTGIVWPVVGWTVHCPPSPLLTPPGDTGSAGRYPDATGSRSSPSPPAPCLPGTAGSSPRNGTTPRGDAQNGHPPRQRSRNSSRGWRGRIPRGGRRLTESRVRRPTLGALVPLATLPETLRSE</sequence>
<evidence type="ECO:0000313" key="2">
    <source>
        <dbReference type="EMBL" id="EFL27480.1"/>
    </source>
</evidence>
<dbReference type="HOGENOM" id="CLU_1377451_0_0_11"/>
<feature type="region of interest" description="Disordered" evidence="1">
    <location>
        <begin position="96"/>
        <end position="181"/>
    </location>
</feature>